<evidence type="ECO:0000256" key="1">
    <source>
        <dbReference type="SAM" id="SignalP"/>
    </source>
</evidence>
<dbReference type="PANTHER" id="PTHR11102">
    <property type="entry name" value="SEL-1-LIKE PROTEIN"/>
    <property type="match status" value="1"/>
</dbReference>
<dbReference type="AlphaFoldDB" id="A0A701H231"/>
<dbReference type="SMART" id="SM00671">
    <property type="entry name" value="SEL1"/>
    <property type="match status" value="5"/>
</dbReference>
<evidence type="ECO:0008006" key="3">
    <source>
        <dbReference type="Google" id="ProtNLM"/>
    </source>
</evidence>
<evidence type="ECO:0000313" key="2">
    <source>
        <dbReference type="EMBL" id="HAC6215129.1"/>
    </source>
</evidence>
<feature type="chain" id="PRO_5028233396" description="SEL1-like repeat protein" evidence="1">
    <location>
        <begin position="23"/>
        <end position="503"/>
    </location>
</feature>
<dbReference type="InterPro" id="IPR050767">
    <property type="entry name" value="Sel1_AlgK"/>
</dbReference>
<gene>
    <name evidence="2" type="ORF">G0A56_01200</name>
</gene>
<protein>
    <recommendedName>
        <fullName evidence="3">SEL1-like repeat protein</fullName>
    </recommendedName>
</protein>
<accession>A0A701H231</accession>
<comment type="caution">
    <text evidence="2">The sequence shown here is derived from an EMBL/GenBank/DDBJ whole genome shotgun (WGS) entry which is preliminary data.</text>
</comment>
<reference evidence="2" key="1">
    <citation type="journal article" date="2018" name="Genome Biol.">
        <title>SKESA: strategic k-mer extension for scrupulous assemblies.</title>
        <authorList>
            <person name="Souvorov A."/>
            <person name="Agarwala R."/>
            <person name="Lipman D.J."/>
        </authorList>
    </citation>
    <scope>NUCLEOTIDE SEQUENCE</scope>
    <source>
        <strain evidence="2">90 TIR-9</strain>
    </source>
</reference>
<dbReference type="Gene3D" id="1.25.40.10">
    <property type="entry name" value="Tetratricopeptide repeat domain"/>
    <property type="match status" value="2"/>
</dbReference>
<proteinExistence type="predicted"/>
<dbReference type="InterPro" id="IPR006597">
    <property type="entry name" value="Sel1-like"/>
</dbReference>
<dbReference type="EMBL" id="DAAMDK010000001">
    <property type="protein sequence ID" value="HAC6215129.1"/>
    <property type="molecule type" value="Genomic_DNA"/>
</dbReference>
<feature type="signal peptide" evidence="1">
    <location>
        <begin position="1"/>
        <end position="22"/>
    </location>
</feature>
<reference evidence="2" key="2">
    <citation type="submission" date="2019-01" db="EMBL/GenBank/DDBJ databases">
        <authorList>
            <consortium name="NCBI Pathogen Detection Project"/>
        </authorList>
    </citation>
    <scope>NUCLEOTIDE SEQUENCE</scope>
    <source>
        <strain evidence="2">90 TIR-9</strain>
    </source>
</reference>
<dbReference type="InterPro" id="IPR011990">
    <property type="entry name" value="TPR-like_helical_dom_sf"/>
</dbReference>
<dbReference type="Pfam" id="PF08238">
    <property type="entry name" value="Sel1"/>
    <property type="match status" value="6"/>
</dbReference>
<name>A0A701H231_SALTM</name>
<dbReference type="PANTHER" id="PTHR11102:SF160">
    <property type="entry name" value="ERAD-ASSOCIATED E3 UBIQUITIN-PROTEIN LIGASE COMPONENT HRD3"/>
    <property type="match status" value="1"/>
</dbReference>
<dbReference type="SUPFAM" id="SSF81901">
    <property type="entry name" value="HCP-like"/>
    <property type="match status" value="2"/>
</dbReference>
<sequence>MKIKFLSLCILAGVLFVSQVNASANNGKDDVKYAALTQKDLDALPVEKRASVLDELGFIHEYGIGVPMNRERALQYYKQACELGGNYGCYNVKYAYQYGDGVAKDSAQANKYAKKMNLDNLLIEQEYIDKFSQEIYMAKALADTDKSQRAAFISILIHALNNRPESDALFFSRIGFNQEKTFRLATLWSQDGDPQMDYQLGLLTLNDFSGHYVDEPYKARPASLKWFRAAAEKGVVEAQSLLGGIYSGGEGDEWGIKPDIQEAQKWYGQAAEQGDSDAQIALGKIYYSGATGRTDYAKALALFTLVENDGTNSRSTMPLSWMYYNGLGTAPDCDKAWSYYKKASRYVGKKVEEKIFLSKCAADIQSRKNNADALPKVTLKKESIFSRGITAKPKECALIFQIGTDKIRNMANLHITLELKNDDGVATEEALMIPPFGLNTLGIDMQNHAVDPLVTSYDLPLYTQDFCHGIGDIHFTLKSATATINGKNVDLLKADSVRFLDKE</sequence>
<organism evidence="2">
    <name type="scientific">Salmonella typhimurium</name>
    <dbReference type="NCBI Taxonomy" id="90371"/>
    <lineage>
        <taxon>Bacteria</taxon>
        <taxon>Pseudomonadati</taxon>
        <taxon>Pseudomonadota</taxon>
        <taxon>Gammaproteobacteria</taxon>
        <taxon>Enterobacterales</taxon>
        <taxon>Enterobacteriaceae</taxon>
        <taxon>Salmonella</taxon>
    </lineage>
</organism>
<keyword evidence="1" id="KW-0732">Signal</keyword>